<evidence type="ECO:0000256" key="5">
    <source>
        <dbReference type="ARBA" id="ARBA00022692"/>
    </source>
</evidence>
<keyword evidence="4" id="KW-0349">Heme</keyword>
<dbReference type="GO" id="GO:0009805">
    <property type="term" value="P:coumarin biosynthetic process"/>
    <property type="evidence" value="ECO:0007669"/>
    <property type="project" value="UniProtKB-ARBA"/>
</dbReference>
<reference evidence="13" key="2">
    <citation type="submission" date="2023-05" db="EMBL/GenBank/DDBJ databases">
        <authorList>
            <person name="Schelkunov M.I."/>
        </authorList>
    </citation>
    <scope>NUCLEOTIDE SEQUENCE</scope>
    <source>
        <strain evidence="13">Hsosn_3</strain>
        <tissue evidence="13">Leaf</tissue>
    </source>
</reference>
<comment type="caution">
    <text evidence="13">The sequence shown here is derived from an EMBL/GenBank/DDBJ whole genome shotgun (WGS) entry which is preliminary data.</text>
</comment>
<evidence type="ECO:0000256" key="11">
    <source>
        <dbReference type="ARBA" id="ARBA00023136"/>
    </source>
</evidence>
<evidence type="ECO:0000256" key="4">
    <source>
        <dbReference type="ARBA" id="ARBA00022617"/>
    </source>
</evidence>
<name>A0AAD8MPH1_9APIA</name>
<evidence type="ECO:0000313" key="13">
    <source>
        <dbReference type="EMBL" id="KAK1380656.1"/>
    </source>
</evidence>
<keyword evidence="12" id="KW-0175">Coiled coil</keyword>
<keyword evidence="11" id="KW-0472">Membrane</keyword>
<evidence type="ECO:0000256" key="2">
    <source>
        <dbReference type="ARBA" id="ARBA00004167"/>
    </source>
</evidence>
<dbReference type="InterPro" id="IPR036396">
    <property type="entry name" value="Cyt_P450_sf"/>
</dbReference>
<feature type="coiled-coil region" evidence="12">
    <location>
        <begin position="128"/>
        <end position="159"/>
    </location>
</feature>
<dbReference type="GO" id="GO:0020037">
    <property type="term" value="F:heme binding"/>
    <property type="evidence" value="ECO:0007669"/>
    <property type="project" value="InterPro"/>
</dbReference>
<keyword evidence="14" id="KW-1185">Reference proteome</keyword>
<evidence type="ECO:0000256" key="9">
    <source>
        <dbReference type="ARBA" id="ARBA00023004"/>
    </source>
</evidence>
<evidence type="ECO:0000256" key="12">
    <source>
        <dbReference type="SAM" id="Coils"/>
    </source>
</evidence>
<keyword evidence="7" id="KW-1133">Transmembrane helix</keyword>
<dbReference type="InterPro" id="IPR052306">
    <property type="entry name" value="CYP450_71D"/>
</dbReference>
<comment type="similarity">
    <text evidence="3">Belongs to the cytochrome P450 family.</text>
</comment>
<dbReference type="SUPFAM" id="SSF48264">
    <property type="entry name" value="Cytochrome P450"/>
    <property type="match status" value="1"/>
</dbReference>
<dbReference type="InterPro" id="IPR001128">
    <property type="entry name" value="Cyt_P450"/>
</dbReference>
<dbReference type="GO" id="GO:0005506">
    <property type="term" value="F:iron ion binding"/>
    <property type="evidence" value="ECO:0007669"/>
    <property type="project" value="InterPro"/>
</dbReference>
<reference evidence="13" key="1">
    <citation type="submission" date="2023-02" db="EMBL/GenBank/DDBJ databases">
        <title>Genome of toxic invasive species Heracleum sosnowskyi carries increased number of genes despite the absence of recent whole-genome duplications.</title>
        <authorList>
            <person name="Schelkunov M."/>
            <person name="Shtratnikova V."/>
            <person name="Makarenko M."/>
            <person name="Klepikova A."/>
            <person name="Omelchenko D."/>
            <person name="Novikova G."/>
            <person name="Obukhova E."/>
            <person name="Bogdanov V."/>
            <person name="Penin A."/>
            <person name="Logacheva M."/>
        </authorList>
    </citation>
    <scope>NUCLEOTIDE SEQUENCE</scope>
    <source>
        <strain evidence="13">Hsosn_3</strain>
        <tissue evidence="13">Leaf</tissue>
    </source>
</reference>
<keyword evidence="10" id="KW-0503">Monooxygenase</keyword>
<dbReference type="PANTHER" id="PTHR47953">
    <property type="entry name" value="OS08G0105600 PROTEIN"/>
    <property type="match status" value="1"/>
</dbReference>
<sequence>MCKDYAELMTWHSSQQKNAGPKLFSQIRHKMTKESDGALFVKTRKRKEDREYKTDGKVTKFMIENIQKILGTDLSGPSEGVDELLLQGKSHGPTWLIGRCAKPDKRSTSGPTDSQITDLTTKIRQEVVNEMEEKLKQKVQEEVDEKEETRELIESIQSTSGSPVNISEKVSNIANSITCRSTIGKRCKYQHELIEATENIAYWGAGFFMADLFPSMLVFPVLSGMKPALQKVRRELDHIFDYIINEHKEKLATRKEQGTKLEAEEEDLVDILLRINDTLQLEFPVTSNDIQGIVLDMFTAGTDTSSAVLEWAMSELMKKPSAMKKAQDELRNALKGKMNAADLDMDETFGATTKRKNSLFLNANPYISTLED</sequence>
<comment type="subcellular location">
    <subcellularLocation>
        <location evidence="2">Membrane</location>
        <topology evidence="2">Single-pass membrane protein</topology>
    </subcellularLocation>
</comment>
<dbReference type="PRINTS" id="PR00463">
    <property type="entry name" value="EP450I"/>
</dbReference>
<keyword evidence="5" id="KW-0812">Transmembrane</keyword>
<protein>
    <recommendedName>
        <fullName evidence="15">Cytochrome P450</fullName>
    </recommendedName>
</protein>
<evidence type="ECO:0008006" key="15">
    <source>
        <dbReference type="Google" id="ProtNLM"/>
    </source>
</evidence>
<keyword evidence="9" id="KW-0408">Iron</keyword>
<dbReference type="Pfam" id="PF00067">
    <property type="entry name" value="p450"/>
    <property type="match status" value="1"/>
</dbReference>
<evidence type="ECO:0000256" key="1">
    <source>
        <dbReference type="ARBA" id="ARBA00001971"/>
    </source>
</evidence>
<dbReference type="InterPro" id="IPR002401">
    <property type="entry name" value="Cyt_P450_E_grp-I"/>
</dbReference>
<proteinExistence type="inferred from homology"/>
<evidence type="ECO:0000256" key="7">
    <source>
        <dbReference type="ARBA" id="ARBA00022989"/>
    </source>
</evidence>
<evidence type="ECO:0000256" key="10">
    <source>
        <dbReference type="ARBA" id="ARBA00023033"/>
    </source>
</evidence>
<dbReference type="GO" id="GO:0016020">
    <property type="term" value="C:membrane"/>
    <property type="evidence" value="ECO:0007669"/>
    <property type="project" value="UniProtKB-SubCell"/>
</dbReference>
<accession>A0AAD8MPH1</accession>
<evidence type="ECO:0000256" key="3">
    <source>
        <dbReference type="ARBA" id="ARBA00010617"/>
    </source>
</evidence>
<keyword evidence="8" id="KW-0560">Oxidoreductase</keyword>
<dbReference type="AlphaFoldDB" id="A0AAD8MPH1"/>
<gene>
    <name evidence="13" type="ORF">POM88_027400</name>
</gene>
<comment type="cofactor">
    <cofactor evidence="1">
        <name>heme</name>
        <dbReference type="ChEBI" id="CHEBI:30413"/>
    </cofactor>
</comment>
<dbReference type="Proteomes" id="UP001237642">
    <property type="component" value="Unassembled WGS sequence"/>
</dbReference>
<dbReference type="GO" id="GO:0016705">
    <property type="term" value="F:oxidoreductase activity, acting on paired donors, with incorporation or reduction of molecular oxygen"/>
    <property type="evidence" value="ECO:0007669"/>
    <property type="project" value="InterPro"/>
</dbReference>
<dbReference type="GO" id="GO:0004497">
    <property type="term" value="F:monooxygenase activity"/>
    <property type="evidence" value="ECO:0007669"/>
    <property type="project" value="UniProtKB-KW"/>
</dbReference>
<evidence type="ECO:0000313" key="14">
    <source>
        <dbReference type="Proteomes" id="UP001237642"/>
    </source>
</evidence>
<evidence type="ECO:0000256" key="6">
    <source>
        <dbReference type="ARBA" id="ARBA00022723"/>
    </source>
</evidence>
<organism evidence="13 14">
    <name type="scientific">Heracleum sosnowskyi</name>
    <dbReference type="NCBI Taxonomy" id="360622"/>
    <lineage>
        <taxon>Eukaryota</taxon>
        <taxon>Viridiplantae</taxon>
        <taxon>Streptophyta</taxon>
        <taxon>Embryophyta</taxon>
        <taxon>Tracheophyta</taxon>
        <taxon>Spermatophyta</taxon>
        <taxon>Magnoliopsida</taxon>
        <taxon>eudicotyledons</taxon>
        <taxon>Gunneridae</taxon>
        <taxon>Pentapetalae</taxon>
        <taxon>asterids</taxon>
        <taxon>campanulids</taxon>
        <taxon>Apiales</taxon>
        <taxon>Apiaceae</taxon>
        <taxon>Apioideae</taxon>
        <taxon>apioid superclade</taxon>
        <taxon>Tordylieae</taxon>
        <taxon>Tordyliinae</taxon>
        <taxon>Heracleum</taxon>
    </lineage>
</organism>
<evidence type="ECO:0000256" key="8">
    <source>
        <dbReference type="ARBA" id="ARBA00023002"/>
    </source>
</evidence>
<dbReference type="EMBL" id="JAUIZM010000006">
    <property type="protein sequence ID" value="KAK1380656.1"/>
    <property type="molecule type" value="Genomic_DNA"/>
</dbReference>
<keyword evidence="6" id="KW-0479">Metal-binding</keyword>
<dbReference type="Gene3D" id="1.10.630.10">
    <property type="entry name" value="Cytochrome P450"/>
    <property type="match status" value="1"/>
</dbReference>
<dbReference type="PANTHER" id="PTHR47953:SF19">
    <property type="entry name" value="OS06G0641600 PROTEIN"/>
    <property type="match status" value="1"/>
</dbReference>